<feature type="domain" description="EamA" evidence="7">
    <location>
        <begin position="151"/>
        <end position="287"/>
    </location>
</feature>
<feature type="transmembrane region" description="Helical" evidence="6">
    <location>
        <begin position="243"/>
        <end position="264"/>
    </location>
</feature>
<feature type="transmembrane region" description="Helical" evidence="6">
    <location>
        <begin position="182"/>
        <end position="204"/>
    </location>
</feature>
<dbReference type="Pfam" id="PF00892">
    <property type="entry name" value="EamA"/>
    <property type="match status" value="2"/>
</dbReference>
<dbReference type="PANTHER" id="PTHR32322:SF2">
    <property type="entry name" value="EAMA DOMAIN-CONTAINING PROTEIN"/>
    <property type="match status" value="1"/>
</dbReference>
<evidence type="ECO:0000313" key="9">
    <source>
        <dbReference type="Proteomes" id="UP000076923"/>
    </source>
</evidence>
<dbReference type="OrthoDB" id="1117213at2"/>
<evidence type="ECO:0000256" key="6">
    <source>
        <dbReference type="SAM" id="Phobius"/>
    </source>
</evidence>
<comment type="similarity">
    <text evidence="2">Belongs to the EamA transporter family.</text>
</comment>
<feature type="transmembrane region" description="Helical" evidence="6">
    <location>
        <begin position="38"/>
        <end position="59"/>
    </location>
</feature>
<dbReference type="SUPFAM" id="SSF103481">
    <property type="entry name" value="Multidrug resistance efflux transporter EmrE"/>
    <property type="match status" value="2"/>
</dbReference>
<dbReference type="PANTHER" id="PTHR32322">
    <property type="entry name" value="INNER MEMBRANE TRANSPORTER"/>
    <property type="match status" value="1"/>
</dbReference>
<keyword evidence="5 6" id="KW-0472">Membrane</keyword>
<comment type="subcellular location">
    <subcellularLocation>
        <location evidence="1">Membrane</location>
        <topology evidence="1">Multi-pass membrane protein</topology>
    </subcellularLocation>
</comment>
<protein>
    <submittedName>
        <fullName evidence="8">Multidrug transporter</fullName>
    </submittedName>
</protein>
<dbReference type="InterPro" id="IPR000620">
    <property type="entry name" value="EamA_dom"/>
</dbReference>
<dbReference type="RefSeq" id="WP_068451626.1">
    <property type="nucleotide sequence ID" value="NZ_CANKUV010000009.1"/>
</dbReference>
<dbReference type="EMBL" id="LVWE01000058">
    <property type="protein sequence ID" value="OAD42816.1"/>
    <property type="molecule type" value="Genomic_DNA"/>
</dbReference>
<feature type="transmembrane region" description="Helical" evidence="6">
    <location>
        <begin position="9"/>
        <end position="26"/>
    </location>
</feature>
<keyword evidence="9" id="KW-1185">Reference proteome</keyword>
<feature type="transmembrane region" description="Helical" evidence="6">
    <location>
        <begin position="96"/>
        <end position="117"/>
    </location>
</feature>
<feature type="domain" description="EamA" evidence="7">
    <location>
        <begin position="10"/>
        <end position="138"/>
    </location>
</feature>
<evidence type="ECO:0000256" key="3">
    <source>
        <dbReference type="ARBA" id="ARBA00022692"/>
    </source>
</evidence>
<feature type="transmembrane region" description="Helical" evidence="6">
    <location>
        <begin position="149"/>
        <end position="170"/>
    </location>
</feature>
<organism evidence="8 9">
    <name type="scientific">Polaribacter atrinae</name>
    <dbReference type="NCBI Taxonomy" id="1333662"/>
    <lineage>
        <taxon>Bacteria</taxon>
        <taxon>Pseudomonadati</taxon>
        <taxon>Bacteroidota</taxon>
        <taxon>Flavobacteriia</taxon>
        <taxon>Flavobacteriales</taxon>
        <taxon>Flavobacteriaceae</taxon>
    </lineage>
</organism>
<evidence type="ECO:0000256" key="2">
    <source>
        <dbReference type="ARBA" id="ARBA00007362"/>
    </source>
</evidence>
<comment type="caution">
    <text evidence="8">The sequence shown here is derived from an EMBL/GenBank/DDBJ whole genome shotgun (WGS) entry which is preliminary data.</text>
</comment>
<dbReference type="AlphaFoldDB" id="A0A176T5N0"/>
<evidence type="ECO:0000256" key="4">
    <source>
        <dbReference type="ARBA" id="ARBA00022989"/>
    </source>
</evidence>
<feature type="transmembrane region" description="Helical" evidence="6">
    <location>
        <begin position="124"/>
        <end position="143"/>
    </location>
</feature>
<sequence>MKNFINNKWFLLLVIALTWGSSFMLIKKSLVVFTPYEIGAIRVVGSGLLLGFIGIPALFKMTKKTIIWVTIAGFFGNFLPMYLFPIAQTQVSSSLAGILDSLVPIFVLVFGFLIFGITSKKTQILGAIIGFLGAASIIYFSEANTEDSNFWYVMLVVLAGASYGVNAVVIKERIPNVNAIKLTAAVYSIWAIPSLIILYFTGFIQNFEMKPEFTEPISYLAFLTVFGTAIAMLLYFKLIQDTSAVFASTASYLLPIVAVIWGVLDGEKFTFWYVFGGLLILIGIYLIREKKKDPKLVPRG</sequence>
<keyword evidence="3 6" id="KW-0812">Transmembrane</keyword>
<feature type="transmembrane region" description="Helical" evidence="6">
    <location>
        <begin position="66"/>
        <end position="84"/>
    </location>
</feature>
<evidence type="ECO:0000313" key="8">
    <source>
        <dbReference type="EMBL" id="OAD42816.1"/>
    </source>
</evidence>
<proteinExistence type="inferred from homology"/>
<dbReference type="GO" id="GO:0016020">
    <property type="term" value="C:membrane"/>
    <property type="evidence" value="ECO:0007669"/>
    <property type="project" value="UniProtKB-SubCell"/>
</dbReference>
<feature type="transmembrane region" description="Helical" evidence="6">
    <location>
        <begin position="270"/>
        <end position="287"/>
    </location>
</feature>
<reference evidence="8 9" key="1">
    <citation type="submission" date="2016-02" db="EMBL/GenBank/DDBJ databases">
        <title>Draft genome sequence of Polaribacter atrinae KACC17473.</title>
        <authorList>
            <person name="Shin S.-K."/>
            <person name="Yi H."/>
        </authorList>
    </citation>
    <scope>NUCLEOTIDE SEQUENCE [LARGE SCALE GENOMIC DNA]</scope>
    <source>
        <strain evidence="8 9">KACC 17473</strain>
    </source>
</reference>
<evidence type="ECO:0000259" key="7">
    <source>
        <dbReference type="Pfam" id="PF00892"/>
    </source>
</evidence>
<evidence type="ECO:0000256" key="1">
    <source>
        <dbReference type="ARBA" id="ARBA00004141"/>
    </source>
</evidence>
<accession>A0A176T5N0</accession>
<name>A0A176T5N0_9FLAO</name>
<dbReference type="Proteomes" id="UP000076923">
    <property type="component" value="Unassembled WGS sequence"/>
</dbReference>
<keyword evidence="4 6" id="KW-1133">Transmembrane helix</keyword>
<dbReference type="InterPro" id="IPR037185">
    <property type="entry name" value="EmrE-like"/>
</dbReference>
<feature type="transmembrane region" description="Helical" evidence="6">
    <location>
        <begin position="216"/>
        <end position="236"/>
    </location>
</feature>
<dbReference type="InterPro" id="IPR050638">
    <property type="entry name" value="AA-Vitamin_Transporters"/>
</dbReference>
<evidence type="ECO:0000256" key="5">
    <source>
        <dbReference type="ARBA" id="ARBA00023136"/>
    </source>
</evidence>
<gene>
    <name evidence="8" type="ORF">LPB303_14310</name>
</gene>